<accession>A0A1W1ZER9</accession>
<proteinExistence type="predicted"/>
<sequence>MRAIFLGIVFLFLFGCNNSIPVSHSLLNNIPQNSSVIIRINDFDLFQNDLKNNYFVKAIQKTKQYSDNAEKINLLSYLKPKSESVLCFVEVGKENFDFFLKTAKSEDLIEIKETIEKTTEQINYEKDTYHKIIIDNQIIYSYTLNEAIYISSSSLLIENLIRVKEPVAVDETLQKLFNSANKNKSATFLVNTKYSNGILNYFINEKNAPKISSFSDWISLDASIIQNEMKFTGISLSDKISTKKFADLFYKINPVVNLTPKYAPINAKAILSYTFENFDDFNLNQQKYLEAPLKKDTIFNTTQELGVAFLNNKKVVILQTYDSENIIKYISENTNETNTYQGNDIQKLTSDNLLNIFQPLISNFTTKYATVLENAILFSEDLESLQNTISSFKNEATFEKSATYLSAKNSTADESNILHIQTSDGINDFLKNEFKSNSYKNISGLDFANQTLIFQLVADNGFYHTSAILKKLGTKSESNITAPLFTVRLDNDIATQAQFVKNHLTNKKEIVVQDIDNILYLISTDGKVLWKKQLNGRIKSTISQVDLYKNGRLQLAFITDSQFLILDRNGEIVKPFELSFKDDVINSLSVFDYDSNRDYRFLITQGSKIHMYNNKGEIVSGFKLTDDGKKIIKAPQHFRINKKDYIVFGEETGTIRVLSRVGSDRIKVKDKIIFSTNDIYLYQNKFTTTDEKGILNQVDENGVISKNNLNLGKDHGIYATSNTLATMSENTLTIKGKKVDLELGVYTKPIIFYVDNKIYVSVTDIQNQKIYLFDSNAEAIQNFPVYGSSLIDLGDIDNDKKIELVAKDLENSVIVYRIN</sequence>
<dbReference type="AlphaFoldDB" id="A0A1W1ZER9"/>
<evidence type="ECO:0000313" key="2">
    <source>
        <dbReference type="Proteomes" id="UP000192360"/>
    </source>
</evidence>
<name>A0A1W1ZER9_9FLAO</name>
<evidence type="ECO:0000313" key="1">
    <source>
        <dbReference type="EMBL" id="SMC46893.1"/>
    </source>
</evidence>
<reference evidence="1 2" key="1">
    <citation type="submission" date="2017-04" db="EMBL/GenBank/DDBJ databases">
        <authorList>
            <person name="Afonso C.L."/>
            <person name="Miller P.J."/>
            <person name="Scott M.A."/>
            <person name="Spackman E."/>
            <person name="Goraichik I."/>
            <person name="Dimitrov K.M."/>
            <person name="Suarez D.L."/>
            <person name="Swayne D.E."/>
        </authorList>
    </citation>
    <scope>NUCLEOTIDE SEQUENCE [LARGE SCALE GENOMIC DNA]</scope>
    <source>
        <strain evidence="1 2">DSM 21164</strain>
    </source>
</reference>
<dbReference type="EMBL" id="FWXO01000001">
    <property type="protein sequence ID" value="SMC46893.1"/>
    <property type="molecule type" value="Genomic_DNA"/>
</dbReference>
<dbReference type="InterPro" id="IPR011047">
    <property type="entry name" value="Quinoprotein_ADH-like_sf"/>
</dbReference>
<dbReference type="STRING" id="504486.SAMN05660703_1424"/>
<gene>
    <name evidence="1" type="ORF">SAMN05660703_1424</name>
</gene>
<dbReference type="PROSITE" id="PS51257">
    <property type="entry name" value="PROKAR_LIPOPROTEIN"/>
    <property type="match status" value="1"/>
</dbReference>
<dbReference type="Proteomes" id="UP000192360">
    <property type="component" value="Unassembled WGS sequence"/>
</dbReference>
<dbReference type="SUPFAM" id="SSF50998">
    <property type="entry name" value="Quinoprotein alcohol dehydrogenase-like"/>
    <property type="match status" value="1"/>
</dbReference>
<dbReference type="OrthoDB" id="1093345at2"/>
<protein>
    <submittedName>
        <fullName evidence="1">Uncharacterized protein</fullName>
    </submittedName>
</protein>
<dbReference type="RefSeq" id="WP_084060667.1">
    <property type="nucleotide sequence ID" value="NZ_FWXO01000001.1"/>
</dbReference>
<organism evidence="1 2">
    <name type="scientific">Cellulophaga tyrosinoxydans</name>
    <dbReference type="NCBI Taxonomy" id="504486"/>
    <lineage>
        <taxon>Bacteria</taxon>
        <taxon>Pseudomonadati</taxon>
        <taxon>Bacteroidota</taxon>
        <taxon>Flavobacteriia</taxon>
        <taxon>Flavobacteriales</taxon>
        <taxon>Flavobacteriaceae</taxon>
        <taxon>Cellulophaga</taxon>
    </lineage>
</organism>
<keyword evidence="2" id="KW-1185">Reference proteome</keyword>